<evidence type="ECO:0000313" key="2">
    <source>
        <dbReference type="Proteomes" id="UP001239111"/>
    </source>
</evidence>
<gene>
    <name evidence="1" type="ORF">QAD02_003093</name>
</gene>
<protein>
    <submittedName>
        <fullName evidence="1">Uncharacterized protein</fullName>
    </submittedName>
</protein>
<evidence type="ECO:0000313" key="1">
    <source>
        <dbReference type="EMBL" id="KAJ8671834.1"/>
    </source>
</evidence>
<organism evidence="1 2">
    <name type="scientific">Eretmocerus hayati</name>
    <dbReference type="NCBI Taxonomy" id="131215"/>
    <lineage>
        <taxon>Eukaryota</taxon>
        <taxon>Metazoa</taxon>
        <taxon>Ecdysozoa</taxon>
        <taxon>Arthropoda</taxon>
        <taxon>Hexapoda</taxon>
        <taxon>Insecta</taxon>
        <taxon>Pterygota</taxon>
        <taxon>Neoptera</taxon>
        <taxon>Endopterygota</taxon>
        <taxon>Hymenoptera</taxon>
        <taxon>Apocrita</taxon>
        <taxon>Proctotrupomorpha</taxon>
        <taxon>Chalcidoidea</taxon>
        <taxon>Aphelinidae</taxon>
        <taxon>Aphelininae</taxon>
        <taxon>Eretmocerus</taxon>
    </lineage>
</organism>
<proteinExistence type="predicted"/>
<accession>A0ACC2NL54</accession>
<dbReference type="EMBL" id="CM056743">
    <property type="protein sequence ID" value="KAJ8671834.1"/>
    <property type="molecule type" value="Genomic_DNA"/>
</dbReference>
<keyword evidence="2" id="KW-1185">Reference proteome</keyword>
<reference evidence="1" key="1">
    <citation type="submission" date="2023-04" db="EMBL/GenBank/DDBJ databases">
        <title>A chromosome-level genome assembly of the parasitoid wasp Eretmocerus hayati.</title>
        <authorList>
            <person name="Zhong Y."/>
            <person name="Liu S."/>
            <person name="Liu Y."/>
        </authorList>
    </citation>
    <scope>NUCLEOTIDE SEQUENCE</scope>
    <source>
        <strain evidence="1">ZJU_SS_LIU_2023</strain>
    </source>
</reference>
<sequence>MKSDNNQGDGKGSKDPEKNEKTLEKLSGRNLELVDLEIRMMQKHLGLSIQIDKTTFRSKVAYNSSKEAIQLAHRNENEIQYLATDLDELFDRLRDLEYQMRGIRFQNRQLKEQLRKSGSATPRRNQP</sequence>
<comment type="caution">
    <text evidence="1">The sequence shown here is derived from an EMBL/GenBank/DDBJ whole genome shotgun (WGS) entry which is preliminary data.</text>
</comment>
<name>A0ACC2NL54_9HYME</name>
<dbReference type="Proteomes" id="UP001239111">
    <property type="component" value="Chromosome 3"/>
</dbReference>